<evidence type="ECO:0000256" key="8">
    <source>
        <dbReference type="ARBA" id="ARBA00022490"/>
    </source>
</evidence>
<feature type="domain" description="Essential protein Yae1 N-terminal" evidence="11">
    <location>
        <begin position="112"/>
        <end position="150"/>
    </location>
</feature>
<name>A0A0D2DH69_9EURO</name>
<comment type="subcellular location">
    <subcellularLocation>
        <location evidence="3">Cytoplasm</location>
    </subcellularLocation>
    <subcellularLocation>
        <location evidence="2">Nucleus</location>
    </subcellularLocation>
</comment>
<keyword evidence="13" id="KW-1185">Reference proteome</keyword>
<evidence type="ECO:0000256" key="6">
    <source>
        <dbReference type="ARBA" id="ARBA00017286"/>
    </source>
</evidence>
<evidence type="ECO:0000256" key="3">
    <source>
        <dbReference type="ARBA" id="ARBA00004496"/>
    </source>
</evidence>
<keyword evidence="8" id="KW-0963">Cytoplasm</keyword>
<dbReference type="GO" id="GO:0005737">
    <property type="term" value="C:cytoplasm"/>
    <property type="evidence" value="ECO:0007669"/>
    <property type="project" value="UniProtKB-SubCell"/>
</dbReference>
<proteinExistence type="inferred from homology"/>
<evidence type="ECO:0000256" key="9">
    <source>
        <dbReference type="ARBA" id="ARBA00023242"/>
    </source>
</evidence>
<dbReference type="PANTHER" id="PTHR18829:SF0">
    <property type="entry name" value="PROTEIN YAE1 HOMOLOG"/>
    <property type="match status" value="1"/>
</dbReference>
<dbReference type="OrthoDB" id="20086at2759"/>
<dbReference type="Proteomes" id="UP000054466">
    <property type="component" value="Unassembled WGS sequence"/>
</dbReference>
<gene>
    <name evidence="12" type="ORF">PV07_01817</name>
</gene>
<evidence type="ECO:0000313" key="13">
    <source>
        <dbReference type="Proteomes" id="UP000054466"/>
    </source>
</evidence>
<feature type="region of interest" description="Disordered" evidence="10">
    <location>
        <begin position="1"/>
        <end position="90"/>
    </location>
</feature>
<dbReference type="AlphaFoldDB" id="A0A0D2DH69"/>
<dbReference type="EMBL" id="KN847040">
    <property type="protein sequence ID" value="KIW35099.1"/>
    <property type="molecule type" value="Genomic_DNA"/>
</dbReference>
<evidence type="ECO:0000256" key="10">
    <source>
        <dbReference type="SAM" id="MobiDB-lite"/>
    </source>
</evidence>
<dbReference type="GO" id="GO:0005634">
    <property type="term" value="C:nucleus"/>
    <property type="evidence" value="ECO:0007669"/>
    <property type="project" value="UniProtKB-SubCell"/>
</dbReference>
<comment type="similarity">
    <text evidence="4">Belongs to the YAE1 family.</text>
</comment>
<dbReference type="HOGENOM" id="CLU_066684_1_1_1"/>
<protein>
    <recommendedName>
        <fullName evidence="7">Protein YAE1</fullName>
    </recommendedName>
    <alternativeName>
        <fullName evidence="6">Protein yae1</fullName>
    </alternativeName>
</protein>
<dbReference type="Pfam" id="PF09811">
    <property type="entry name" value="Yae1_N"/>
    <property type="match status" value="1"/>
</dbReference>
<evidence type="ECO:0000256" key="4">
    <source>
        <dbReference type="ARBA" id="ARBA00007096"/>
    </source>
</evidence>
<dbReference type="InterPro" id="IPR019191">
    <property type="entry name" value="Essential_protein_Yae1_N"/>
</dbReference>
<evidence type="ECO:0000256" key="1">
    <source>
        <dbReference type="ARBA" id="ARBA00003836"/>
    </source>
</evidence>
<evidence type="ECO:0000313" key="12">
    <source>
        <dbReference type="EMBL" id="KIW35099.1"/>
    </source>
</evidence>
<dbReference type="RefSeq" id="XP_016255315.1">
    <property type="nucleotide sequence ID" value="XM_016388387.1"/>
</dbReference>
<sequence length="307" mass="32491">MADPGALSTLPNLRTAESSKSTPSPTHSPHSSPDTTMTTPEQSPGADDDIWDTSSDHEHATDAAPGGFASEAQLPTDASGQEHPPTASRRIVRREVILSDVPSLRRQHMTDGYREGLSVGKARVMQRGFDAGYPLGVEVGLRVGQVLGVLEGVVSALTTKPRSGGKMADAGSSSSTVPTVTTPSLPRRIEEPLHGVVGRDEPQGSISRGKRDEDLAFVQNLYARAQRQLKISELLKFMDDEKIAAIPDASVGIDGGGGSGEVESKQAEGPAVPAEIEAVLEKWEQIVLGGLRKDDSKAQEDTNNSTK</sequence>
<keyword evidence="9" id="KW-0539">Nucleus</keyword>
<organism evidence="12 13">
    <name type="scientific">Cladophialophora immunda</name>
    <dbReference type="NCBI Taxonomy" id="569365"/>
    <lineage>
        <taxon>Eukaryota</taxon>
        <taxon>Fungi</taxon>
        <taxon>Dikarya</taxon>
        <taxon>Ascomycota</taxon>
        <taxon>Pezizomycotina</taxon>
        <taxon>Eurotiomycetes</taxon>
        <taxon>Chaetothyriomycetidae</taxon>
        <taxon>Chaetothyriales</taxon>
        <taxon>Herpotrichiellaceae</taxon>
        <taxon>Cladophialophora</taxon>
    </lineage>
</organism>
<dbReference type="InterPro" id="IPR038881">
    <property type="entry name" value="Yae1-like"/>
</dbReference>
<evidence type="ECO:0000259" key="11">
    <source>
        <dbReference type="Pfam" id="PF09811"/>
    </source>
</evidence>
<comment type="function">
    <text evidence="1">The complex LTO1:YAE1 may function as a target specific adapter that probably recruits apo-RPLI1 to the cytosolic iron-sulfur protein assembly (CIA) complex machinery. May be required for biogenesis of the large ribosomal subunit and initiation of translation.</text>
</comment>
<evidence type="ECO:0000256" key="5">
    <source>
        <dbReference type="ARBA" id="ARBA00011427"/>
    </source>
</evidence>
<feature type="compositionally biased region" description="Low complexity" evidence="10">
    <location>
        <begin position="172"/>
        <end position="183"/>
    </location>
</feature>
<feature type="region of interest" description="Disordered" evidence="10">
    <location>
        <begin position="160"/>
        <end position="183"/>
    </location>
</feature>
<dbReference type="VEuPathDB" id="FungiDB:PV07_01817"/>
<evidence type="ECO:0000256" key="7">
    <source>
        <dbReference type="ARBA" id="ARBA00018400"/>
    </source>
</evidence>
<feature type="compositionally biased region" description="Low complexity" evidence="10">
    <location>
        <begin position="18"/>
        <end position="40"/>
    </location>
</feature>
<accession>A0A0D2DH69</accession>
<dbReference type="PANTHER" id="PTHR18829">
    <property type="entry name" value="PROTEIN YAE1 HOMOLOG"/>
    <property type="match status" value="1"/>
</dbReference>
<dbReference type="GeneID" id="27341011"/>
<dbReference type="STRING" id="569365.A0A0D2DH69"/>
<reference evidence="12 13" key="1">
    <citation type="submission" date="2015-01" db="EMBL/GenBank/DDBJ databases">
        <title>The Genome Sequence of Cladophialophora immunda CBS83496.</title>
        <authorList>
            <consortium name="The Broad Institute Genomics Platform"/>
            <person name="Cuomo C."/>
            <person name="de Hoog S."/>
            <person name="Gorbushina A."/>
            <person name="Stielow B."/>
            <person name="Teixiera M."/>
            <person name="Abouelleil A."/>
            <person name="Chapman S.B."/>
            <person name="Priest M."/>
            <person name="Young S.K."/>
            <person name="Wortman J."/>
            <person name="Nusbaum C."/>
            <person name="Birren B."/>
        </authorList>
    </citation>
    <scope>NUCLEOTIDE SEQUENCE [LARGE SCALE GENOMIC DNA]</scope>
    <source>
        <strain evidence="12 13">CBS 83496</strain>
    </source>
</reference>
<evidence type="ECO:0000256" key="2">
    <source>
        <dbReference type="ARBA" id="ARBA00004123"/>
    </source>
</evidence>
<comment type="subunit">
    <text evidence="5">May form a complex with LTO1.</text>
</comment>